<dbReference type="InterPro" id="IPR002559">
    <property type="entry name" value="Transposase_11"/>
</dbReference>
<name>A0ABR6WFQ5_9BACT</name>
<dbReference type="PANTHER" id="PTHR30298">
    <property type="entry name" value="H REPEAT-ASSOCIATED PREDICTED TRANSPOSASE"/>
    <property type="match status" value="1"/>
</dbReference>
<protein>
    <recommendedName>
        <fullName evidence="1">Transposase IS4-like domain-containing protein</fullName>
    </recommendedName>
</protein>
<evidence type="ECO:0000313" key="3">
    <source>
        <dbReference type="Proteomes" id="UP000700732"/>
    </source>
</evidence>
<feature type="domain" description="Transposase IS4-like" evidence="1">
    <location>
        <begin position="133"/>
        <end position="338"/>
    </location>
</feature>
<dbReference type="PANTHER" id="PTHR30298:SF0">
    <property type="entry name" value="PROTEIN YBFL-RELATED"/>
    <property type="match status" value="1"/>
</dbReference>
<proteinExistence type="predicted"/>
<dbReference type="InterPro" id="IPR047647">
    <property type="entry name" value="ISAs1_transpos"/>
</dbReference>
<sequence length="385" mass="43819">MTLTDSFQPQDKAFFTLLQQQTDLDLRDIRGKRHPMPLVLMGVLMAMLAGRDGSLSSIHRYLVNQFEVLAAHFQPAAKKPISRAQLPRLLALVNPQRFLALVVQTYGFPLSQHQQSWLAGDGKELRGSIAPGHTRGLSCVSIVDQQSQLPLAQGYYDGRKQGERTSILNLLTDNGLLCCKVSLDALHLTPKLLTAIAQQRGCYLIGLKSNQHQLLRSCILQTLVKPAQFVQIDQPEHKHGRHQEREYRYYSLADLALDKRWSKAALGTLIQVKRTRYDGAGRLLGYTESYYVSNAGVACQSEATTLYKAVRGHWRVEVMHYRRDVIFWEDSFRSLQSGVQQVIGTFRTLSLCLLDRLSTSMTHQMDRFSDRITELFDFMRVKRLL</sequence>
<dbReference type="InterPro" id="IPR051698">
    <property type="entry name" value="Transposase_11-like"/>
</dbReference>
<keyword evidence="3" id="KW-1185">Reference proteome</keyword>
<accession>A0ABR6WFQ5</accession>
<comment type="caution">
    <text evidence="2">The sequence shown here is derived from an EMBL/GenBank/DDBJ whole genome shotgun (WGS) entry which is preliminary data.</text>
</comment>
<evidence type="ECO:0000259" key="1">
    <source>
        <dbReference type="Pfam" id="PF01609"/>
    </source>
</evidence>
<organism evidence="2 3">
    <name type="scientific">Spirosoma utsteinense</name>
    <dbReference type="NCBI Taxonomy" id="2585773"/>
    <lineage>
        <taxon>Bacteria</taxon>
        <taxon>Pseudomonadati</taxon>
        <taxon>Bacteroidota</taxon>
        <taxon>Cytophagia</taxon>
        <taxon>Cytophagales</taxon>
        <taxon>Cytophagaceae</taxon>
        <taxon>Spirosoma</taxon>
    </lineage>
</organism>
<dbReference type="RefSeq" id="WP_186742682.1">
    <property type="nucleotide sequence ID" value="NZ_VFIA01000142.1"/>
</dbReference>
<dbReference type="NCBIfam" id="NF033564">
    <property type="entry name" value="transpos_ISAs1"/>
    <property type="match status" value="1"/>
</dbReference>
<evidence type="ECO:0000313" key="2">
    <source>
        <dbReference type="EMBL" id="MBC3795377.1"/>
    </source>
</evidence>
<dbReference type="Pfam" id="PF01609">
    <property type="entry name" value="DDE_Tnp_1"/>
    <property type="match status" value="1"/>
</dbReference>
<dbReference type="EMBL" id="VFIA01000142">
    <property type="protein sequence ID" value="MBC3795377.1"/>
    <property type="molecule type" value="Genomic_DNA"/>
</dbReference>
<gene>
    <name evidence="2" type="ORF">FH603_5915</name>
</gene>
<dbReference type="Proteomes" id="UP000700732">
    <property type="component" value="Unassembled WGS sequence"/>
</dbReference>
<reference evidence="2 3" key="1">
    <citation type="submission" date="2019-06" db="EMBL/GenBank/DDBJ databases">
        <title>Spirosoma utsteinense sp. nov. isolated from Antarctic ice-free soils.</title>
        <authorList>
            <person name="Tahon G."/>
        </authorList>
    </citation>
    <scope>NUCLEOTIDE SEQUENCE [LARGE SCALE GENOMIC DNA]</scope>
    <source>
        <strain evidence="2 3">LMG 31447</strain>
    </source>
</reference>